<evidence type="ECO:0000313" key="4">
    <source>
        <dbReference type="Proteomes" id="UP000887104"/>
    </source>
</evidence>
<dbReference type="PANTHER" id="PTHR33713">
    <property type="entry name" value="ANTITOXIN YAFN-RELATED"/>
    <property type="match status" value="1"/>
</dbReference>
<dbReference type="Proteomes" id="UP000887104">
    <property type="component" value="Unassembled WGS sequence"/>
</dbReference>
<dbReference type="InterPro" id="IPR006442">
    <property type="entry name" value="Antitoxin_Phd/YefM"/>
</dbReference>
<dbReference type="EMBL" id="BPEY01000225">
    <property type="protein sequence ID" value="GIU52745.1"/>
    <property type="molecule type" value="Genomic_DNA"/>
</dbReference>
<comment type="caution">
    <text evidence="3">The sequence shown here is derived from an EMBL/GenBank/DDBJ whole genome shotgun (WGS) entry which is preliminary data.</text>
</comment>
<accession>A0ABQ4PS02</accession>
<proteinExistence type="inferred from homology"/>
<organism evidence="3 4">
    <name type="scientific">Shewanella sairae</name>
    <dbReference type="NCBI Taxonomy" id="190310"/>
    <lineage>
        <taxon>Bacteria</taxon>
        <taxon>Pseudomonadati</taxon>
        <taxon>Pseudomonadota</taxon>
        <taxon>Gammaproteobacteria</taxon>
        <taxon>Alteromonadales</taxon>
        <taxon>Shewanellaceae</taxon>
        <taxon>Shewanella</taxon>
    </lineage>
</organism>
<comment type="function">
    <text evidence="2">Antitoxin component of a type II toxin-antitoxin (TA) system.</text>
</comment>
<dbReference type="InterPro" id="IPR051405">
    <property type="entry name" value="phD/YefM_antitoxin"/>
</dbReference>
<dbReference type="PANTHER" id="PTHR33713:SF6">
    <property type="entry name" value="ANTITOXIN YEFM"/>
    <property type="match status" value="1"/>
</dbReference>
<gene>
    <name evidence="3" type="ORF">TUM4438_46150</name>
</gene>
<evidence type="ECO:0000256" key="1">
    <source>
        <dbReference type="ARBA" id="ARBA00009981"/>
    </source>
</evidence>
<dbReference type="SUPFAM" id="SSF143120">
    <property type="entry name" value="YefM-like"/>
    <property type="match status" value="1"/>
</dbReference>
<keyword evidence="4" id="KW-1185">Reference proteome</keyword>
<evidence type="ECO:0000313" key="3">
    <source>
        <dbReference type="EMBL" id="GIU52745.1"/>
    </source>
</evidence>
<name>A0ABQ4PS02_9GAMM</name>
<dbReference type="Gene3D" id="6.10.250.330">
    <property type="match status" value="1"/>
</dbReference>
<dbReference type="RefSeq" id="WP_220783594.1">
    <property type="nucleotide sequence ID" value="NZ_BPEY01000225.1"/>
</dbReference>
<evidence type="ECO:0000256" key="2">
    <source>
        <dbReference type="RuleBase" id="RU362080"/>
    </source>
</evidence>
<protein>
    <recommendedName>
        <fullName evidence="2">Antitoxin</fullName>
    </recommendedName>
</protein>
<dbReference type="InterPro" id="IPR036165">
    <property type="entry name" value="YefM-like_sf"/>
</dbReference>
<comment type="similarity">
    <text evidence="1 2">Belongs to the phD/YefM antitoxin family.</text>
</comment>
<dbReference type="Gene3D" id="3.40.1620.10">
    <property type="entry name" value="YefM-like domain"/>
    <property type="match status" value="1"/>
</dbReference>
<reference evidence="3" key="1">
    <citation type="submission" date="2021-05" db="EMBL/GenBank/DDBJ databases">
        <title>Molecular characterization for Shewanella algae harboring chromosomal blaOXA-55-like strains isolated from clinical and environment sample.</title>
        <authorList>
            <person name="Ohama Y."/>
            <person name="Aoki K."/>
            <person name="Harada S."/>
            <person name="Moriya K."/>
            <person name="Ishii Y."/>
            <person name="Tateda K."/>
        </authorList>
    </citation>
    <scope>NUCLEOTIDE SEQUENCE</scope>
    <source>
        <strain evidence="3">JCM 11563</strain>
    </source>
</reference>
<dbReference type="Pfam" id="PF02604">
    <property type="entry name" value="PhdYeFM_antitox"/>
    <property type="match status" value="1"/>
</dbReference>
<sequence length="83" mass="9687">MSVYSFTDVRQNLKLVCDQVVSDCEPVVIHRRDAENVVMLSEAEFNSWKETLYLLTNPINAKRLFESIEQVNKGQLQERELLD</sequence>